<dbReference type="EMBL" id="GEFH01001388">
    <property type="protein sequence ID" value="JAP67193.1"/>
    <property type="molecule type" value="mRNA"/>
</dbReference>
<accession>A0A131XJ99</accession>
<keyword evidence="1" id="KW-0732">Signal</keyword>
<protein>
    <submittedName>
        <fullName evidence="2">Putative secreted protein</fullName>
    </submittedName>
</protein>
<feature type="signal peptide" evidence="1">
    <location>
        <begin position="1"/>
        <end position="19"/>
    </location>
</feature>
<evidence type="ECO:0000313" key="2">
    <source>
        <dbReference type="EMBL" id="JAP67193.1"/>
    </source>
</evidence>
<evidence type="ECO:0000256" key="1">
    <source>
        <dbReference type="SAM" id="SignalP"/>
    </source>
</evidence>
<dbReference type="AlphaFoldDB" id="A0A131XJ99"/>
<organism evidence="2">
    <name type="scientific">Hyalomma excavatum</name>
    <dbReference type="NCBI Taxonomy" id="257692"/>
    <lineage>
        <taxon>Eukaryota</taxon>
        <taxon>Metazoa</taxon>
        <taxon>Ecdysozoa</taxon>
        <taxon>Arthropoda</taxon>
        <taxon>Chelicerata</taxon>
        <taxon>Arachnida</taxon>
        <taxon>Acari</taxon>
        <taxon>Parasitiformes</taxon>
        <taxon>Ixodida</taxon>
        <taxon>Ixodoidea</taxon>
        <taxon>Ixodidae</taxon>
        <taxon>Hyalomminae</taxon>
        <taxon>Hyalomma</taxon>
    </lineage>
</organism>
<reference evidence="2" key="1">
    <citation type="journal article" date="2017" name="Ticks Tick Borne Dis.">
        <title>An insight into the sialome of Hyalomma excavatum.</title>
        <authorList>
            <person name="Ribeiro J.M."/>
            <person name="Slovak M."/>
            <person name="Francischetti I.M."/>
        </authorList>
    </citation>
    <scope>NUCLEOTIDE SEQUENCE</scope>
    <source>
        <strain evidence="2">Samish</strain>
        <tissue evidence="2">Salivary glands</tissue>
    </source>
</reference>
<feature type="chain" id="PRO_5007283859" evidence="1">
    <location>
        <begin position="20"/>
        <end position="113"/>
    </location>
</feature>
<sequence>MSRLLLVSVLAVSLACVASYQRSLHWGRSNLYQYPYTFGGHGYGGYSGQHYGIGGFFHGPLGGLSVYDSSERGYGDGFGYRQQYNRGGYYYPSNGYTGGWHGQQQLQQQHSDW</sequence>
<name>A0A131XJ99_9ACAR</name>
<dbReference type="PROSITE" id="PS51257">
    <property type="entry name" value="PROKAR_LIPOPROTEIN"/>
    <property type="match status" value="1"/>
</dbReference>
<proteinExistence type="evidence at transcript level"/>